<keyword evidence="6" id="KW-0645">Protease</keyword>
<dbReference type="InterPro" id="IPR019757">
    <property type="entry name" value="Pept_S26A_signal_pept_1_Lys-AS"/>
</dbReference>
<keyword evidence="6" id="KW-0472">Membrane</keyword>
<dbReference type="PROSITE" id="PS00761">
    <property type="entry name" value="SPASE_I_3"/>
    <property type="match status" value="1"/>
</dbReference>
<protein>
    <recommendedName>
        <fullName evidence="4 6">Signal peptidase I</fullName>
        <ecNumber evidence="3 6">3.4.21.89</ecNumber>
    </recommendedName>
</protein>
<evidence type="ECO:0000256" key="2">
    <source>
        <dbReference type="ARBA" id="ARBA00009370"/>
    </source>
</evidence>
<dbReference type="RefSeq" id="WP_377280904.1">
    <property type="nucleotide sequence ID" value="NZ_JBHRSI010000002.1"/>
</dbReference>
<dbReference type="CDD" id="cd06530">
    <property type="entry name" value="S26_SPase_I"/>
    <property type="match status" value="1"/>
</dbReference>
<organism evidence="8 9">
    <name type="scientific">Phenylobacterium terrae</name>
    <dbReference type="NCBI Taxonomy" id="2665495"/>
    <lineage>
        <taxon>Bacteria</taxon>
        <taxon>Pseudomonadati</taxon>
        <taxon>Pseudomonadota</taxon>
        <taxon>Alphaproteobacteria</taxon>
        <taxon>Caulobacterales</taxon>
        <taxon>Caulobacteraceae</taxon>
        <taxon>Phenylobacterium</taxon>
    </lineage>
</organism>
<dbReference type="Proteomes" id="UP001597237">
    <property type="component" value="Unassembled WGS sequence"/>
</dbReference>
<evidence type="ECO:0000256" key="5">
    <source>
        <dbReference type="ARBA" id="ARBA00022801"/>
    </source>
</evidence>
<keyword evidence="5 6" id="KW-0378">Hydrolase</keyword>
<evidence type="ECO:0000313" key="8">
    <source>
        <dbReference type="EMBL" id="MFD1784767.1"/>
    </source>
</evidence>
<evidence type="ECO:0000313" key="9">
    <source>
        <dbReference type="Proteomes" id="UP001597237"/>
    </source>
</evidence>
<dbReference type="InterPro" id="IPR019533">
    <property type="entry name" value="Peptidase_S26"/>
</dbReference>
<evidence type="ECO:0000256" key="1">
    <source>
        <dbReference type="ARBA" id="ARBA00000677"/>
    </source>
</evidence>
<evidence type="ECO:0000256" key="4">
    <source>
        <dbReference type="ARBA" id="ARBA00019232"/>
    </source>
</evidence>
<evidence type="ECO:0000256" key="3">
    <source>
        <dbReference type="ARBA" id="ARBA00013208"/>
    </source>
</evidence>
<comment type="subcellular location">
    <subcellularLocation>
        <location evidence="6">Membrane</location>
        <topology evidence="6">Single-pass type II membrane protein</topology>
    </subcellularLocation>
</comment>
<evidence type="ECO:0000259" key="7">
    <source>
        <dbReference type="Pfam" id="PF10502"/>
    </source>
</evidence>
<sequence>MSQHVQTAEAPAKPGAVKETVEIVKTIVYALAIALVIRVLLFQPFTIPSASMEPNLLVGDYIIVSKYSYGYSKHSIPFSPPLFEGRIFERTPERGDVIVFKLPSDGKKDYIKRLIGLPGDRIQVRDGALYINGAPAKREVAAAVLEESPFGEARMVKRVRETFPGGKSFVTNDSTESDMDNTPEFVVPAGHYFFMGDNRDNSLDSRVGEDAGGVGFVPAENLQGKAQVVLLSWDKASLFQPWTWFTRARPERFLQLVK</sequence>
<proteinExistence type="inferred from homology"/>
<dbReference type="InterPro" id="IPR036286">
    <property type="entry name" value="LexA/Signal_pep-like_sf"/>
</dbReference>
<dbReference type="Gene3D" id="2.10.109.10">
    <property type="entry name" value="Umud Fragment, subunit A"/>
    <property type="match status" value="1"/>
</dbReference>
<comment type="catalytic activity">
    <reaction evidence="1 6">
        <text>Cleavage of hydrophobic, N-terminal signal or leader sequences from secreted and periplasmic proteins.</text>
        <dbReference type="EC" id="3.4.21.89"/>
    </reaction>
</comment>
<dbReference type="EC" id="3.4.21.89" evidence="3 6"/>
<dbReference type="PANTHER" id="PTHR43390">
    <property type="entry name" value="SIGNAL PEPTIDASE I"/>
    <property type="match status" value="1"/>
</dbReference>
<feature type="domain" description="Peptidase S26" evidence="7">
    <location>
        <begin position="21"/>
        <end position="230"/>
    </location>
</feature>
<evidence type="ECO:0000256" key="6">
    <source>
        <dbReference type="RuleBase" id="RU362042"/>
    </source>
</evidence>
<keyword evidence="9" id="KW-1185">Reference proteome</keyword>
<keyword evidence="6" id="KW-1133">Transmembrane helix</keyword>
<dbReference type="EMBL" id="JBHUEY010000006">
    <property type="protein sequence ID" value="MFD1784767.1"/>
    <property type="molecule type" value="Genomic_DNA"/>
</dbReference>
<dbReference type="NCBIfam" id="TIGR02227">
    <property type="entry name" value="sigpep_I_bact"/>
    <property type="match status" value="1"/>
</dbReference>
<dbReference type="PRINTS" id="PR00727">
    <property type="entry name" value="LEADERPTASE"/>
</dbReference>
<feature type="transmembrane region" description="Helical" evidence="6">
    <location>
        <begin position="23"/>
        <end position="42"/>
    </location>
</feature>
<dbReference type="InterPro" id="IPR000223">
    <property type="entry name" value="Pept_S26A_signal_pept_1"/>
</dbReference>
<dbReference type="PANTHER" id="PTHR43390:SF1">
    <property type="entry name" value="CHLOROPLAST PROCESSING PEPTIDASE"/>
    <property type="match status" value="1"/>
</dbReference>
<accession>A0ABW4N3S5</accession>
<comment type="similarity">
    <text evidence="2 6">Belongs to the peptidase S26 family.</text>
</comment>
<gene>
    <name evidence="8" type="primary">lepB</name>
    <name evidence="8" type="ORF">ACFSC0_15290</name>
</gene>
<keyword evidence="6" id="KW-0812">Transmembrane</keyword>
<dbReference type="GO" id="GO:0009003">
    <property type="term" value="F:signal peptidase activity"/>
    <property type="evidence" value="ECO:0007669"/>
    <property type="project" value="UniProtKB-EC"/>
</dbReference>
<dbReference type="SUPFAM" id="SSF51306">
    <property type="entry name" value="LexA/Signal peptidase"/>
    <property type="match status" value="1"/>
</dbReference>
<name>A0ABW4N3S5_9CAUL</name>
<dbReference type="InterPro" id="IPR019758">
    <property type="entry name" value="Pept_S26A_signal_pept_1_CS"/>
</dbReference>
<reference evidence="9" key="1">
    <citation type="journal article" date="2019" name="Int. J. Syst. Evol. Microbiol.">
        <title>The Global Catalogue of Microorganisms (GCM) 10K type strain sequencing project: providing services to taxonomists for standard genome sequencing and annotation.</title>
        <authorList>
            <consortium name="The Broad Institute Genomics Platform"/>
            <consortium name="The Broad Institute Genome Sequencing Center for Infectious Disease"/>
            <person name="Wu L."/>
            <person name="Ma J."/>
        </authorList>
    </citation>
    <scope>NUCLEOTIDE SEQUENCE [LARGE SCALE GENOMIC DNA]</scope>
    <source>
        <strain evidence="9">DFY28</strain>
    </source>
</reference>
<dbReference type="Pfam" id="PF10502">
    <property type="entry name" value="Peptidase_S26"/>
    <property type="match status" value="1"/>
</dbReference>
<dbReference type="PROSITE" id="PS00760">
    <property type="entry name" value="SPASE_I_2"/>
    <property type="match status" value="1"/>
</dbReference>
<comment type="caution">
    <text evidence="8">The sequence shown here is derived from an EMBL/GenBank/DDBJ whole genome shotgun (WGS) entry which is preliminary data.</text>
</comment>